<dbReference type="PANTHER" id="PTHR22911:SF6">
    <property type="entry name" value="SOLUTE CARRIER FAMILY 35 MEMBER G1"/>
    <property type="match status" value="1"/>
</dbReference>
<feature type="transmembrane region" description="Helical" evidence="5">
    <location>
        <begin position="125"/>
        <end position="142"/>
    </location>
</feature>
<feature type="domain" description="EamA" evidence="6">
    <location>
        <begin position="151"/>
        <end position="276"/>
    </location>
</feature>
<dbReference type="AlphaFoldDB" id="A0A2U1CS40"/>
<feature type="transmembrane region" description="Helical" evidence="5">
    <location>
        <begin position="208"/>
        <end position="227"/>
    </location>
</feature>
<feature type="transmembrane region" description="Helical" evidence="5">
    <location>
        <begin position="74"/>
        <end position="94"/>
    </location>
</feature>
<evidence type="ECO:0000256" key="2">
    <source>
        <dbReference type="ARBA" id="ARBA00022692"/>
    </source>
</evidence>
<evidence type="ECO:0000256" key="5">
    <source>
        <dbReference type="SAM" id="Phobius"/>
    </source>
</evidence>
<feature type="transmembrane region" description="Helical" evidence="5">
    <location>
        <begin position="100"/>
        <end position="118"/>
    </location>
</feature>
<dbReference type="Pfam" id="PF00892">
    <property type="entry name" value="EamA"/>
    <property type="match status" value="2"/>
</dbReference>
<dbReference type="RefSeq" id="WP_165832452.1">
    <property type="nucleotide sequence ID" value="NZ_JACCEX010000001.1"/>
</dbReference>
<dbReference type="SUPFAM" id="SSF103481">
    <property type="entry name" value="Multidrug resistance efflux transporter EmrE"/>
    <property type="match status" value="2"/>
</dbReference>
<feature type="transmembrane region" description="Helical" evidence="5">
    <location>
        <begin position="182"/>
        <end position="202"/>
    </location>
</feature>
<evidence type="ECO:0000256" key="3">
    <source>
        <dbReference type="ARBA" id="ARBA00022989"/>
    </source>
</evidence>
<dbReference type="InterPro" id="IPR000620">
    <property type="entry name" value="EamA_dom"/>
</dbReference>
<keyword evidence="3 5" id="KW-1133">Transmembrane helix</keyword>
<reference evidence="7 8" key="1">
    <citation type="submission" date="2018-04" db="EMBL/GenBank/DDBJ databases">
        <title>Genomic Encyclopedia of Type Strains, Phase IV (KMG-IV): sequencing the most valuable type-strain genomes for metagenomic binning, comparative biology and taxonomic classification.</title>
        <authorList>
            <person name="Goeker M."/>
        </authorList>
    </citation>
    <scope>NUCLEOTIDE SEQUENCE [LARGE SCALE GENOMIC DNA]</scope>
    <source>
        <strain evidence="7 8">DSM 10065</strain>
    </source>
</reference>
<feature type="transmembrane region" description="Helical" evidence="5">
    <location>
        <begin position="239"/>
        <end position="258"/>
    </location>
</feature>
<feature type="transmembrane region" description="Helical" evidence="5">
    <location>
        <begin position="148"/>
        <end position="170"/>
    </location>
</feature>
<comment type="caution">
    <text evidence="7">The sequence shown here is derived from an EMBL/GenBank/DDBJ whole genome shotgun (WGS) entry which is preliminary data.</text>
</comment>
<evidence type="ECO:0000313" key="8">
    <source>
        <dbReference type="Proteomes" id="UP000246145"/>
    </source>
</evidence>
<evidence type="ECO:0000256" key="4">
    <source>
        <dbReference type="ARBA" id="ARBA00023136"/>
    </source>
</evidence>
<dbReference type="GO" id="GO:0016020">
    <property type="term" value="C:membrane"/>
    <property type="evidence" value="ECO:0007669"/>
    <property type="project" value="UniProtKB-SubCell"/>
</dbReference>
<dbReference type="Proteomes" id="UP000246145">
    <property type="component" value="Unassembled WGS sequence"/>
</dbReference>
<dbReference type="InterPro" id="IPR037185">
    <property type="entry name" value="EmrE-like"/>
</dbReference>
<gene>
    <name evidence="7" type="ORF">C7440_1090</name>
</gene>
<dbReference type="Gene3D" id="1.10.3730.20">
    <property type="match status" value="1"/>
</dbReference>
<name>A0A2U1CS40_9BURK</name>
<dbReference type="STRING" id="1231391.GCA_000308195_02615"/>
<dbReference type="PANTHER" id="PTHR22911">
    <property type="entry name" value="ACYL-MALONYL CONDENSING ENZYME-RELATED"/>
    <property type="match status" value="1"/>
</dbReference>
<dbReference type="EMBL" id="QEKO01000001">
    <property type="protein sequence ID" value="PVY68679.1"/>
    <property type="molecule type" value="Genomic_DNA"/>
</dbReference>
<accession>A0A2U1CS40</accession>
<keyword evidence="8" id="KW-1185">Reference proteome</keyword>
<proteinExistence type="predicted"/>
<feature type="domain" description="EamA" evidence="6">
    <location>
        <begin position="10"/>
        <end position="142"/>
    </location>
</feature>
<sequence length="292" mass="31200">MSVFSSRVPLGIACITSGIFCLTISDTLAKWLGHMYSPMQILFLRGGLAAIVLLGLAAAAGGRQALHTLHPGIHLLRGALNVAAAYCFYLSLTMLPQAEATAIAFSAPFFVTIISVLFLKEKVALGGWLALCIGFAGVMLVVRPSPSHMQWAALLPLATALAYAVMMTTARYIKAQESMLTMMLYLALGQAIFAGPLSVPVWQPIQSGHLLGFAGIALFSTLGLGLISQAFRVAPASIVAPFDYSGLIWAALFGWLVWHEIPSNWFYIGALLITGSGIYVALFHERSAKKPS</sequence>
<feature type="transmembrane region" description="Helical" evidence="5">
    <location>
        <begin position="41"/>
        <end position="62"/>
    </location>
</feature>
<comment type="subcellular location">
    <subcellularLocation>
        <location evidence="1">Membrane</location>
        <topology evidence="1">Multi-pass membrane protein</topology>
    </subcellularLocation>
</comment>
<evidence type="ECO:0000256" key="1">
    <source>
        <dbReference type="ARBA" id="ARBA00004141"/>
    </source>
</evidence>
<organism evidence="7 8">
    <name type="scientific">Pusillimonas noertemannii</name>
    <dbReference type="NCBI Taxonomy" id="305977"/>
    <lineage>
        <taxon>Bacteria</taxon>
        <taxon>Pseudomonadati</taxon>
        <taxon>Pseudomonadota</taxon>
        <taxon>Betaproteobacteria</taxon>
        <taxon>Burkholderiales</taxon>
        <taxon>Alcaligenaceae</taxon>
        <taxon>Pusillimonas</taxon>
    </lineage>
</organism>
<feature type="transmembrane region" description="Helical" evidence="5">
    <location>
        <begin position="264"/>
        <end position="283"/>
    </location>
</feature>
<evidence type="ECO:0000313" key="7">
    <source>
        <dbReference type="EMBL" id="PVY68679.1"/>
    </source>
</evidence>
<keyword evidence="2 5" id="KW-0812">Transmembrane</keyword>
<evidence type="ECO:0000259" key="6">
    <source>
        <dbReference type="Pfam" id="PF00892"/>
    </source>
</evidence>
<keyword evidence="4 5" id="KW-0472">Membrane</keyword>
<protein>
    <submittedName>
        <fullName evidence="7">Threonine/homoserine efflux transporter RhtA</fullName>
    </submittedName>
</protein>